<keyword evidence="3" id="KW-1185">Reference proteome</keyword>
<reference evidence="3" key="1">
    <citation type="submission" date="2017-01" db="EMBL/GenBank/DDBJ databases">
        <authorList>
            <person name="Varghese N."/>
            <person name="Submissions S."/>
        </authorList>
    </citation>
    <scope>NUCLEOTIDE SEQUENCE [LARGE SCALE GENOMIC DNA]</scope>
    <source>
        <strain evidence="3">DSM 15366</strain>
    </source>
</reference>
<name>A0A1N6V673_9FLAO</name>
<evidence type="ECO:0000256" key="1">
    <source>
        <dbReference type="SAM" id="Phobius"/>
    </source>
</evidence>
<dbReference type="Proteomes" id="UP000186953">
    <property type="component" value="Unassembled WGS sequence"/>
</dbReference>
<dbReference type="AlphaFoldDB" id="A0A1N6V673"/>
<organism evidence="2 3">
    <name type="scientific">Maribacter ulvicola</name>
    <dbReference type="NCBI Taxonomy" id="228959"/>
    <lineage>
        <taxon>Bacteria</taxon>
        <taxon>Pseudomonadati</taxon>
        <taxon>Bacteroidota</taxon>
        <taxon>Flavobacteriia</taxon>
        <taxon>Flavobacteriales</taxon>
        <taxon>Flavobacteriaceae</taxon>
        <taxon>Maribacter</taxon>
    </lineage>
</organism>
<protein>
    <submittedName>
        <fullName evidence="2">Uncharacterized protein</fullName>
    </submittedName>
</protein>
<gene>
    <name evidence="2" type="ORF">SAMN05421797_1036</name>
</gene>
<sequence>MLPAEATDFTFKKRAAFNEFGIIISMIYYAYKDI</sequence>
<keyword evidence="1" id="KW-0812">Transmembrane</keyword>
<dbReference type="EMBL" id="FTMA01000003">
    <property type="protein sequence ID" value="SIQ73297.1"/>
    <property type="molecule type" value="Genomic_DNA"/>
</dbReference>
<evidence type="ECO:0000313" key="2">
    <source>
        <dbReference type="EMBL" id="SIQ73297.1"/>
    </source>
</evidence>
<proteinExistence type="predicted"/>
<accession>A0A1N6V673</accession>
<keyword evidence="1" id="KW-1133">Transmembrane helix</keyword>
<keyword evidence="1" id="KW-0472">Membrane</keyword>
<evidence type="ECO:0000313" key="3">
    <source>
        <dbReference type="Proteomes" id="UP000186953"/>
    </source>
</evidence>
<feature type="transmembrane region" description="Helical" evidence="1">
    <location>
        <begin position="15"/>
        <end position="31"/>
    </location>
</feature>